<accession>A0A2C9VMM1</accession>
<keyword evidence="5" id="KW-0539">Nucleus</keyword>
<evidence type="ECO:0000256" key="5">
    <source>
        <dbReference type="ARBA" id="ARBA00023242"/>
    </source>
</evidence>
<organism evidence="8">
    <name type="scientific">Manihot esculenta</name>
    <name type="common">Cassava</name>
    <name type="synonym">Jatropha manihot</name>
    <dbReference type="NCBI Taxonomy" id="3983"/>
    <lineage>
        <taxon>Eukaryota</taxon>
        <taxon>Viridiplantae</taxon>
        <taxon>Streptophyta</taxon>
        <taxon>Embryophyta</taxon>
        <taxon>Tracheophyta</taxon>
        <taxon>Spermatophyta</taxon>
        <taxon>Magnoliopsida</taxon>
        <taxon>eudicotyledons</taxon>
        <taxon>Gunneridae</taxon>
        <taxon>Pentapetalae</taxon>
        <taxon>rosids</taxon>
        <taxon>fabids</taxon>
        <taxon>Malpighiales</taxon>
        <taxon>Euphorbiaceae</taxon>
        <taxon>Crotonoideae</taxon>
        <taxon>Manihoteae</taxon>
        <taxon>Manihot</taxon>
    </lineage>
</organism>
<evidence type="ECO:0000256" key="6">
    <source>
        <dbReference type="SAM" id="MobiDB-lite"/>
    </source>
</evidence>
<dbReference type="InterPro" id="IPR015300">
    <property type="entry name" value="DNA-bd_pseudobarrel_sf"/>
</dbReference>
<dbReference type="AlphaFoldDB" id="A0A2C9VMM1"/>
<reference evidence="8" key="1">
    <citation type="submission" date="2016-02" db="EMBL/GenBank/DDBJ databases">
        <title>WGS assembly of Manihot esculenta.</title>
        <authorList>
            <person name="Bredeson J.V."/>
            <person name="Prochnik S.E."/>
            <person name="Lyons J.B."/>
            <person name="Schmutz J."/>
            <person name="Grimwood J."/>
            <person name="Vrebalov J."/>
            <person name="Bart R.S."/>
            <person name="Amuge T."/>
            <person name="Ferguson M.E."/>
            <person name="Green R."/>
            <person name="Putnam N."/>
            <person name="Stites J."/>
            <person name="Rounsley S."/>
            <person name="Rokhsar D.S."/>
        </authorList>
    </citation>
    <scope>NUCLEOTIDE SEQUENCE [LARGE SCALE GENOMIC DNA]</scope>
    <source>
        <tissue evidence="8">Leaf</tissue>
    </source>
</reference>
<dbReference type="PANTHER" id="PTHR31920">
    <property type="entry name" value="B3 DOMAIN-CONTAINING"/>
    <property type="match status" value="1"/>
</dbReference>
<dbReference type="GO" id="GO:0003677">
    <property type="term" value="F:DNA binding"/>
    <property type="evidence" value="ECO:0007669"/>
    <property type="project" value="UniProtKB-KW"/>
</dbReference>
<keyword evidence="3" id="KW-0238">DNA-binding</keyword>
<name>A0A2C9VMM1_MANES</name>
<gene>
    <name evidence="8" type="ORF">MANES_07G115300</name>
</gene>
<feature type="region of interest" description="Disordered" evidence="6">
    <location>
        <begin position="147"/>
        <end position="168"/>
    </location>
</feature>
<dbReference type="InterPro" id="IPR050655">
    <property type="entry name" value="Plant_B3_domain"/>
</dbReference>
<keyword evidence="4" id="KW-0804">Transcription</keyword>
<evidence type="ECO:0000256" key="4">
    <source>
        <dbReference type="ARBA" id="ARBA00023163"/>
    </source>
</evidence>
<evidence type="ECO:0000313" key="8">
    <source>
        <dbReference type="EMBL" id="OAY46086.1"/>
    </source>
</evidence>
<evidence type="ECO:0000256" key="2">
    <source>
        <dbReference type="ARBA" id="ARBA00023015"/>
    </source>
</evidence>
<protein>
    <recommendedName>
        <fullName evidence="7">TF-B3 domain-containing protein</fullName>
    </recommendedName>
</protein>
<dbReference type="GO" id="GO:0005634">
    <property type="term" value="C:nucleus"/>
    <property type="evidence" value="ECO:0007669"/>
    <property type="project" value="UniProtKB-SubCell"/>
</dbReference>
<evidence type="ECO:0000256" key="1">
    <source>
        <dbReference type="ARBA" id="ARBA00004123"/>
    </source>
</evidence>
<dbReference type="STRING" id="3983.A0A2C9VMM1"/>
<comment type="subcellular location">
    <subcellularLocation>
        <location evidence="1">Nucleus</location>
    </subcellularLocation>
</comment>
<dbReference type="PROSITE" id="PS50863">
    <property type="entry name" value="B3"/>
    <property type="match status" value="2"/>
</dbReference>
<sequence>MDSWPKSGDGRRLMFRAAKPHFFKIILDDTIRRRKLRIYSGDFYVYQGIPRKFARRYGSEMSSPVFLKVPSGEKWEVQLVKCDDEIWLTNGWQEFVGYYSLACGYFLVFEFEQNCHFNVIIMDKSSSEIDYPLSHNEDTCLEEEFPGPKVEETESDHSLPSPLPFTQPHKKLKLEKPTKNIKSLCLTKQSEGKRGKAKETGRMQPLTAEEKANALHRAGANFKSGNPYFMIVMQQTHLHRLNIPASFKREHFNNRKAATFITKEEKAWFVEFVSIGKAIARSRDGWKKFVQENHLEVGDVCVFELINRIACKFNVVIFRHT</sequence>
<dbReference type="PANTHER" id="PTHR31920:SF108">
    <property type="entry name" value="B3 DOMAIN-CONTAINING TRANSCRIPTION FACTOR VRN1-LIKE"/>
    <property type="match status" value="1"/>
</dbReference>
<dbReference type="SMART" id="SM01019">
    <property type="entry name" value="B3"/>
    <property type="match status" value="2"/>
</dbReference>
<evidence type="ECO:0000256" key="3">
    <source>
        <dbReference type="ARBA" id="ARBA00023125"/>
    </source>
</evidence>
<dbReference type="Gene3D" id="2.40.330.10">
    <property type="entry name" value="DNA-binding pseudobarrel domain"/>
    <property type="match status" value="2"/>
</dbReference>
<dbReference type="CDD" id="cd10017">
    <property type="entry name" value="B3_DNA"/>
    <property type="match status" value="2"/>
</dbReference>
<feature type="domain" description="TF-B3" evidence="7">
    <location>
        <begin position="226"/>
        <end position="321"/>
    </location>
</feature>
<dbReference type="Pfam" id="PF02362">
    <property type="entry name" value="B3"/>
    <property type="match status" value="2"/>
</dbReference>
<keyword evidence="2" id="KW-0805">Transcription regulation</keyword>
<evidence type="ECO:0000259" key="7">
    <source>
        <dbReference type="PROSITE" id="PS50863"/>
    </source>
</evidence>
<proteinExistence type="predicted"/>
<dbReference type="SMR" id="A0A2C9VMM1"/>
<dbReference type="InterPro" id="IPR003340">
    <property type="entry name" value="B3_DNA-bd"/>
</dbReference>
<dbReference type="EMBL" id="CM004393">
    <property type="protein sequence ID" value="OAY46086.1"/>
    <property type="molecule type" value="Genomic_DNA"/>
</dbReference>
<dbReference type="SUPFAM" id="SSF101936">
    <property type="entry name" value="DNA-binding pseudobarrel domain"/>
    <property type="match status" value="2"/>
</dbReference>
<feature type="domain" description="TF-B3" evidence="7">
    <location>
        <begin position="49"/>
        <end position="125"/>
    </location>
</feature>